<sequence length="571" mass="59083">MAYVPTQPVGGRLRFLQPPPSQPSLGQASPSPFAPAGGLRGVHTEFQTPTRPSNSNNVASSSPFRTSQRHNSYLGAEAHANPFTPRIDRGLSSATATGGRRGVGSTLLSTGSSAARGTSANGHGLGSVDGSGFGGGGALQSDFASVGAGAWPVDLASNNDRVGGAGGGDAAIRSPFGTRPKSPAQRSASPRRRTKLPSFLLGSAQLARSPAKTSSVHLQDSELTPTTPNNPSASMFGLSSPQIRTPLAAANHPISPRRLSGFGSNDMLSNAYMSSMPPNPRAAAFAHDDAPPVKSLDDMDDEQYVRASDGMDEDPFAVNHQGGGGSGASYAHADGARTSSEDGDARSEEEYENVRIRSVVMRGLPAETEASGLNYFGDFGELLAYDVVSAGVLTVLYAEPWQAQRAVGQADEAGQVLIGGRTLASVAWADETSVAALFTRVFPQLALPKSAEPPAMESFTLAETIYAQSPQGRTAAAARQPPYTPRAVAVGSRLNAVQASAATNGDKRSMASPFKQKQSLYSRSNVGGNGCEDGVLSGTTYSSASVLRTGASASKPSNGLWQNAIDILFGW</sequence>
<evidence type="ECO:0000313" key="2">
    <source>
        <dbReference type="Proteomes" id="UP001139981"/>
    </source>
</evidence>
<gene>
    <name evidence="1" type="ORF">IWW38_002683</name>
</gene>
<protein>
    <submittedName>
        <fullName evidence="1">Uncharacterized protein</fullName>
    </submittedName>
</protein>
<dbReference type="EMBL" id="JANBVB010000455">
    <property type="protein sequence ID" value="KAJ2894086.1"/>
    <property type="molecule type" value="Genomic_DNA"/>
</dbReference>
<keyword evidence="2" id="KW-1185">Reference proteome</keyword>
<comment type="caution">
    <text evidence="1">The sequence shown here is derived from an EMBL/GenBank/DDBJ whole genome shotgun (WGS) entry which is preliminary data.</text>
</comment>
<dbReference type="Proteomes" id="UP001139981">
    <property type="component" value="Unassembled WGS sequence"/>
</dbReference>
<accession>A0ACC1M4D3</accession>
<evidence type="ECO:0000313" key="1">
    <source>
        <dbReference type="EMBL" id="KAJ2894086.1"/>
    </source>
</evidence>
<proteinExistence type="predicted"/>
<organism evidence="1 2">
    <name type="scientific">Coemansia aciculifera</name>
    <dbReference type="NCBI Taxonomy" id="417176"/>
    <lineage>
        <taxon>Eukaryota</taxon>
        <taxon>Fungi</taxon>
        <taxon>Fungi incertae sedis</taxon>
        <taxon>Zoopagomycota</taxon>
        <taxon>Kickxellomycotina</taxon>
        <taxon>Kickxellomycetes</taxon>
        <taxon>Kickxellales</taxon>
        <taxon>Kickxellaceae</taxon>
        <taxon>Coemansia</taxon>
    </lineage>
</organism>
<name>A0ACC1M4D3_9FUNG</name>
<reference evidence="1" key="1">
    <citation type="submission" date="2022-07" db="EMBL/GenBank/DDBJ databases">
        <title>Phylogenomic reconstructions and comparative analyses of Kickxellomycotina fungi.</title>
        <authorList>
            <person name="Reynolds N.K."/>
            <person name="Stajich J.E."/>
            <person name="Barry K."/>
            <person name="Grigoriev I.V."/>
            <person name="Crous P."/>
            <person name="Smith M.E."/>
        </authorList>
    </citation>
    <scope>NUCLEOTIDE SEQUENCE</scope>
    <source>
        <strain evidence="1">CBS 190363</strain>
    </source>
</reference>